<dbReference type="InterPro" id="IPR029033">
    <property type="entry name" value="His_PPase_superfam"/>
</dbReference>
<feature type="compositionally biased region" description="Basic residues" evidence="9">
    <location>
        <begin position="252"/>
        <end position="262"/>
    </location>
</feature>
<name>A0A4Y9ZBR3_9AGAM</name>
<feature type="compositionally biased region" description="Pro residues" evidence="9">
    <location>
        <begin position="1"/>
        <end position="14"/>
    </location>
</feature>
<dbReference type="GO" id="GO:0005783">
    <property type="term" value="C:endoplasmic reticulum"/>
    <property type="evidence" value="ECO:0007669"/>
    <property type="project" value="UniProtKB-SubCell"/>
</dbReference>
<dbReference type="SUPFAM" id="SSF53254">
    <property type="entry name" value="Phosphoglycerate mutase-like"/>
    <property type="match status" value="1"/>
</dbReference>
<dbReference type="Proteomes" id="UP000298327">
    <property type="component" value="Unassembled WGS sequence"/>
</dbReference>
<reference evidence="12 13" key="1">
    <citation type="submission" date="2019-02" db="EMBL/GenBank/DDBJ databases">
        <title>Genome sequencing of the rare red list fungi Dentipellis fragilis.</title>
        <authorList>
            <person name="Buettner E."/>
            <person name="Kellner H."/>
        </authorList>
    </citation>
    <scope>NUCLEOTIDE SEQUENCE [LARGE SCALE GENOMIC DNA]</scope>
    <source>
        <strain evidence="12 13">DSM 105465</strain>
    </source>
</reference>
<protein>
    <recommendedName>
        <fullName evidence="4">Signal recognition particle subunit SRP72</fullName>
    </recommendedName>
</protein>
<keyword evidence="6" id="KW-0256">Endoplasmic reticulum</keyword>
<dbReference type="SUPFAM" id="SSF48452">
    <property type="entry name" value="TPR-like"/>
    <property type="match status" value="1"/>
</dbReference>
<gene>
    <name evidence="12" type="ORF">EVG20_g1766</name>
</gene>
<keyword evidence="7" id="KW-0733">Signal recognition particle</keyword>
<evidence type="ECO:0000256" key="10">
    <source>
        <dbReference type="SAM" id="Phobius"/>
    </source>
</evidence>
<dbReference type="InterPro" id="IPR013699">
    <property type="entry name" value="Signal_recog_part_SRP72_RNA-bd"/>
</dbReference>
<comment type="caution">
    <text evidence="12">The sequence shown here is derived from an EMBL/GenBank/DDBJ whole genome shotgun (WGS) entry which is preliminary data.</text>
</comment>
<evidence type="ECO:0000256" key="4">
    <source>
        <dbReference type="ARBA" id="ARBA00018350"/>
    </source>
</evidence>
<dbReference type="PANTHER" id="PTHR14094">
    <property type="entry name" value="SIGNAL RECOGNITION PARTICLE 72"/>
    <property type="match status" value="1"/>
</dbReference>
<keyword evidence="8" id="KW-0687">Ribonucleoprotein</keyword>
<organism evidence="12 13">
    <name type="scientific">Dentipellis fragilis</name>
    <dbReference type="NCBI Taxonomy" id="205917"/>
    <lineage>
        <taxon>Eukaryota</taxon>
        <taxon>Fungi</taxon>
        <taxon>Dikarya</taxon>
        <taxon>Basidiomycota</taxon>
        <taxon>Agaricomycotina</taxon>
        <taxon>Agaricomycetes</taxon>
        <taxon>Russulales</taxon>
        <taxon>Hericiaceae</taxon>
        <taxon>Dentipellis</taxon>
    </lineage>
</organism>
<keyword evidence="5" id="KW-0963">Cytoplasm</keyword>
<feature type="transmembrane region" description="Helical" evidence="10">
    <location>
        <begin position="810"/>
        <end position="830"/>
    </location>
</feature>
<dbReference type="GO" id="GO:0005786">
    <property type="term" value="C:signal recognition particle, endoplasmic reticulum targeting"/>
    <property type="evidence" value="ECO:0007669"/>
    <property type="project" value="UniProtKB-KW"/>
</dbReference>
<comment type="subcellular location">
    <subcellularLocation>
        <location evidence="2">Cytoplasm</location>
    </subcellularLocation>
    <subcellularLocation>
        <location evidence="1">Endoplasmic reticulum</location>
    </subcellularLocation>
</comment>
<feature type="region of interest" description="Disordered" evidence="9">
    <location>
        <begin position="249"/>
        <end position="313"/>
    </location>
</feature>
<dbReference type="InterPro" id="IPR000560">
    <property type="entry name" value="His_Pase_clade-2"/>
</dbReference>
<evidence type="ECO:0000256" key="2">
    <source>
        <dbReference type="ARBA" id="ARBA00004496"/>
    </source>
</evidence>
<dbReference type="InterPro" id="IPR011990">
    <property type="entry name" value="TPR-like_helical_dom_sf"/>
</dbReference>
<evidence type="ECO:0000256" key="1">
    <source>
        <dbReference type="ARBA" id="ARBA00004240"/>
    </source>
</evidence>
<evidence type="ECO:0000313" key="13">
    <source>
        <dbReference type="Proteomes" id="UP000298327"/>
    </source>
</evidence>
<feature type="domain" description="Signal recognition particle SRP72 subunit RNA-binding" evidence="11">
    <location>
        <begin position="251"/>
        <end position="287"/>
    </location>
</feature>
<dbReference type="STRING" id="205917.A0A4Y9ZBR3"/>
<evidence type="ECO:0000259" key="11">
    <source>
        <dbReference type="Pfam" id="PF08492"/>
    </source>
</evidence>
<dbReference type="OrthoDB" id="258392at2759"/>
<dbReference type="GO" id="GO:0043022">
    <property type="term" value="F:ribosome binding"/>
    <property type="evidence" value="ECO:0007669"/>
    <property type="project" value="TreeGrafter"/>
</dbReference>
<feature type="compositionally biased region" description="Gly residues" evidence="9">
    <location>
        <begin position="297"/>
        <end position="312"/>
    </location>
</feature>
<comment type="similarity">
    <text evidence="3">Belongs to the SRP72 family.</text>
</comment>
<dbReference type="Gene3D" id="1.25.40.10">
    <property type="entry name" value="Tetratricopeptide repeat domain"/>
    <property type="match status" value="1"/>
</dbReference>
<dbReference type="Gene3D" id="3.40.50.1240">
    <property type="entry name" value="Phosphoglycerate mutase-like"/>
    <property type="match status" value="1"/>
</dbReference>
<feature type="region of interest" description="Disordered" evidence="9">
    <location>
        <begin position="1"/>
        <end position="35"/>
    </location>
</feature>
<dbReference type="GO" id="GO:0006614">
    <property type="term" value="P:SRP-dependent cotranslational protein targeting to membrane"/>
    <property type="evidence" value="ECO:0007669"/>
    <property type="project" value="InterPro"/>
</dbReference>
<accession>A0A4Y9ZBR3</accession>
<keyword evidence="13" id="KW-1185">Reference proteome</keyword>
<dbReference type="Pfam" id="PF08492">
    <property type="entry name" value="SRP72"/>
    <property type="match status" value="1"/>
</dbReference>
<sequence>MPPKSSAKPKPPAPSTKNIATTTGKKKHAPKKQLSNEERLKRLFTSLCAQIDGGHFTNAAKTCDKILRLEPTDEDALQTKLFLLLQTEQYTAAISLLDSSKLKSGGPFERAYCLYRLQHEPEAAELLQGIKEAKASNDDDRGILHLEAQLNYRQGAYQDAFDLYNQLLDTTEPHTEEHSDVLTNLQASQKHLDFINTDYHRALDQLPTSLTSALETAPPPVQSTSTLAANIGAFASSAAASLGDVEVTRPTAPKKARARRVPKGVVPGVTPPPDPERWLKKSERSTFTQARGKRKGGGGATQGVVESGGGGAARPSWPNVAWHVLPSLTPDRALELAICNMPAARPPLTARRCSPMHAGVASCVHYDLTTTEYDCNISFTVWVTLNYRSSQPVSTAEDVEDEWMQGHAGPASKSTMSHPTVRGVVVITRNGDHLEYYQNPMTYTSSHTECTPLGEVQAHELGGYLRREYFTTSSPSFIKGIRTDLVDLDQVHTRVKNGGEGRVVFDSAIALLQGLFPPTPRNSITLANETTIVAPLGGYQYVPAETVEPSNDRSLESWTDCPNFEKHIKDFYSSDDFKKHEKASERFFSEAKDFVFGRPASLVNAMNIYDFMNHELVHNKSYAHRLPPTFIEQARHWANIHEDGVFSDKDIGGIGNIAGRTLFRSIISSLQRITYDGDPLQFLVESTTYQAFISLFHQTEMIEDDPSLKAVPDYAAALAIELRRGSLPDNRDFLRFRFKNGTSESEFRTVHVFGHKGDIPLTEFIYRLENSVISSNNQWLRVCGASSTDATWRPSLPFASATEESPAVTAAYGALFAGLLMLMAFVVASVTKRLRSRRVRFNLNGSEVAGPSEFTALMPEKGRPLTRF</sequence>
<proteinExistence type="inferred from homology"/>
<evidence type="ECO:0000256" key="9">
    <source>
        <dbReference type="SAM" id="MobiDB-lite"/>
    </source>
</evidence>
<evidence type="ECO:0000256" key="6">
    <source>
        <dbReference type="ARBA" id="ARBA00022824"/>
    </source>
</evidence>
<dbReference type="Pfam" id="PF00328">
    <property type="entry name" value="His_Phos_2"/>
    <property type="match status" value="1"/>
</dbReference>
<evidence type="ECO:0000256" key="7">
    <source>
        <dbReference type="ARBA" id="ARBA00023135"/>
    </source>
</evidence>
<evidence type="ECO:0000256" key="5">
    <source>
        <dbReference type="ARBA" id="ARBA00022490"/>
    </source>
</evidence>
<dbReference type="EMBL" id="SEOQ01000060">
    <property type="protein sequence ID" value="TFY71241.1"/>
    <property type="molecule type" value="Genomic_DNA"/>
</dbReference>
<dbReference type="InterPro" id="IPR026270">
    <property type="entry name" value="SRP72"/>
</dbReference>
<keyword evidence="10" id="KW-1133">Transmembrane helix</keyword>
<dbReference type="AlphaFoldDB" id="A0A4Y9ZBR3"/>
<evidence type="ECO:0000256" key="3">
    <source>
        <dbReference type="ARBA" id="ARBA00007676"/>
    </source>
</evidence>
<dbReference type="PANTHER" id="PTHR14094:SF9">
    <property type="entry name" value="SIGNAL RECOGNITION PARTICLE SUBUNIT SRP72"/>
    <property type="match status" value="1"/>
</dbReference>
<keyword evidence="10" id="KW-0812">Transmembrane</keyword>
<evidence type="ECO:0000256" key="8">
    <source>
        <dbReference type="ARBA" id="ARBA00023274"/>
    </source>
</evidence>
<dbReference type="GO" id="GO:0008312">
    <property type="term" value="F:7S RNA binding"/>
    <property type="evidence" value="ECO:0007669"/>
    <property type="project" value="InterPro"/>
</dbReference>
<keyword evidence="10" id="KW-0472">Membrane</keyword>
<evidence type="ECO:0000313" key="12">
    <source>
        <dbReference type="EMBL" id="TFY71241.1"/>
    </source>
</evidence>
<feature type="compositionally biased region" description="Basic and acidic residues" evidence="9">
    <location>
        <begin position="274"/>
        <end position="284"/>
    </location>
</feature>